<dbReference type="InterPro" id="IPR020846">
    <property type="entry name" value="MFS_dom"/>
</dbReference>
<comment type="caution">
    <text evidence="10">The sequence shown here is derived from an EMBL/GenBank/DDBJ whole genome shotgun (WGS) entry which is preliminary data.</text>
</comment>
<comment type="subcellular location">
    <subcellularLocation>
        <location evidence="1">Cell membrane</location>
        <topology evidence="1">Multi-pass membrane protein</topology>
    </subcellularLocation>
</comment>
<evidence type="ECO:0000256" key="7">
    <source>
        <dbReference type="ARBA" id="ARBA00023136"/>
    </source>
</evidence>
<dbReference type="PANTHER" id="PTHR23502">
    <property type="entry name" value="MAJOR FACILITATOR SUPERFAMILY"/>
    <property type="match status" value="1"/>
</dbReference>
<feature type="transmembrane region" description="Helical" evidence="8">
    <location>
        <begin position="220"/>
        <end position="238"/>
    </location>
</feature>
<dbReference type="Gene3D" id="1.20.1720.10">
    <property type="entry name" value="Multidrug resistance protein D"/>
    <property type="match status" value="1"/>
</dbReference>
<evidence type="ECO:0000256" key="5">
    <source>
        <dbReference type="ARBA" id="ARBA00022692"/>
    </source>
</evidence>
<dbReference type="NCBIfam" id="TIGR00710">
    <property type="entry name" value="efflux_Bcr_CflA"/>
    <property type="match status" value="1"/>
</dbReference>
<evidence type="ECO:0000313" key="10">
    <source>
        <dbReference type="EMBL" id="TYB79803.1"/>
    </source>
</evidence>
<feature type="transmembrane region" description="Helical" evidence="8">
    <location>
        <begin position="54"/>
        <end position="70"/>
    </location>
</feature>
<evidence type="ECO:0000259" key="9">
    <source>
        <dbReference type="PROSITE" id="PS50850"/>
    </source>
</evidence>
<reference evidence="10 11" key="1">
    <citation type="submission" date="2019-08" db="EMBL/GenBank/DDBJ databases">
        <title>Genomes of Antarctic Bizionia species.</title>
        <authorList>
            <person name="Bowman J.P."/>
        </authorList>
    </citation>
    <scope>NUCLEOTIDE SEQUENCE [LARGE SCALE GENOMIC DNA]</scope>
    <source>
        <strain evidence="10 11">ADA-4</strain>
    </source>
</reference>
<dbReference type="EMBL" id="VSKK01000001">
    <property type="protein sequence ID" value="TYB79803.1"/>
    <property type="molecule type" value="Genomic_DNA"/>
</dbReference>
<dbReference type="PROSITE" id="PS50850">
    <property type="entry name" value="MFS"/>
    <property type="match status" value="1"/>
</dbReference>
<dbReference type="GO" id="GO:1990961">
    <property type="term" value="P:xenobiotic detoxification by transmembrane export across the plasma membrane"/>
    <property type="evidence" value="ECO:0007669"/>
    <property type="project" value="InterPro"/>
</dbReference>
<dbReference type="GO" id="GO:0005886">
    <property type="term" value="C:plasma membrane"/>
    <property type="evidence" value="ECO:0007669"/>
    <property type="project" value="UniProtKB-SubCell"/>
</dbReference>
<dbReference type="InterPro" id="IPR036259">
    <property type="entry name" value="MFS_trans_sf"/>
</dbReference>
<dbReference type="GO" id="GO:0042910">
    <property type="term" value="F:xenobiotic transmembrane transporter activity"/>
    <property type="evidence" value="ECO:0007669"/>
    <property type="project" value="InterPro"/>
</dbReference>
<dbReference type="Proteomes" id="UP000323720">
    <property type="component" value="Unassembled WGS sequence"/>
</dbReference>
<feature type="transmembrane region" description="Helical" evidence="8">
    <location>
        <begin position="258"/>
        <end position="278"/>
    </location>
</feature>
<feature type="transmembrane region" description="Helical" evidence="8">
    <location>
        <begin position="345"/>
        <end position="368"/>
    </location>
</feature>
<keyword evidence="3" id="KW-0813">Transport</keyword>
<evidence type="ECO:0000256" key="8">
    <source>
        <dbReference type="SAM" id="Phobius"/>
    </source>
</evidence>
<feature type="transmembrane region" description="Helical" evidence="8">
    <location>
        <begin position="82"/>
        <end position="101"/>
    </location>
</feature>
<keyword evidence="7 8" id="KW-0472">Membrane</keyword>
<feature type="transmembrane region" description="Helical" evidence="8">
    <location>
        <begin position="168"/>
        <end position="187"/>
    </location>
</feature>
<evidence type="ECO:0000313" key="11">
    <source>
        <dbReference type="Proteomes" id="UP000323720"/>
    </source>
</evidence>
<feature type="transmembrane region" description="Helical" evidence="8">
    <location>
        <begin position="12"/>
        <end position="34"/>
    </location>
</feature>
<dbReference type="AlphaFoldDB" id="A0A5D0REP3"/>
<feature type="transmembrane region" description="Helical" evidence="8">
    <location>
        <begin position="285"/>
        <end position="306"/>
    </location>
</feature>
<feature type="transmembrane region" description="Helical" evidence="8">
    <location>
        <begin position="374"/>
        <end position="396"/>
    </location>
</feature>
<comment type="similarity">
    <text evidence="2">Belongs to the major facilitator superfamily. Bcr/CmlA family.</text>
</comment>
<evidence type="ECO:0000256" key="2">
    <source>
        <dbReference type="ARBA" id="ARBA00006236"/>
    </source>
</evidence>
<sequence>MPIETPTNEKVNLEFIALMASLMAIVALSIDALLPALPDIARDLDVTDVSKNQLLITMIFLGLGFGQLIFGPLSDSFGRKPIIYVGFLLFVLASILCVTAVSFEWMIVGRILQGVGLAAPRTISIAMVRDSYSGDYMAKVMSFVVMIFILVPVIAPTLGQFLITFYDWHSIFYVNLIFGVLVMFWFWKKQPETHLKAHRTKLTPSLFMEGAKEFYRHKDAVAYTVISGLITGSFMVYLSTSQQIFEHQYNLAELFPYIFASLAISIGFSTFLNSTLVLRFGMKKIAFTAAICYSIVSVLYVLIFSSGINPDLSVLVIFFVLQFTAIGFLFGNLRSLAMEPIGHIAGVGAAINGFFSTIMAVPIASFIGSFISESVLPLFIGFSICGILSVVLFLSVKNTAKIVVPQ</sequence>
<evidence type="ECO:0000256" key="6">
    <source>
        <dbReference type="ARBA" id="ARBA00022989"/>
    </source>
</evidence>
<keyword evidence="5 8" id="KW-0812">Transmembrane</keyword>
<dbReference type="InterPro" id="IPR004812">
    <property type="entry name" value="Efflux_drug-R_Bcr/CmlA"/>
</dbReference>
<dbReference type="PANTHER" id="PTHR23502:SF132">
    <property type="entry name" value="POLYAMINE TRANSPORTER 2-RELATED"/>
    <property type="match status" value="1"/>
</dbReference>
<gene>
    <name evidence="10" type="ORF">ES674_08655</name>
</gene>
<evidence type="ECO:0000256" key="4">
    <source>
        <dbReference type="ARBA" id="ARBA00022475"/>
    </source>
</evidence>
<keyword evidence="6 8" id="KW-1133">Transmembrane helix</keyword>
<dbReference type="OrthoDB" id="9800416at2"/>
<feature type="transmembrane region" description="Helical" evidence="8">
    <location>
        <begin position="140"/>
        <end position="162"/>
    </location>
</feature>
<feature type="transmembrane region" description="Helical" evidence="8">
    <location>
        <begin position="312"/>
        <end position="333"/>
    </location>
</feature>
<evidence type="ECO:0000256" key="1">
    <source>
        <dbReference type="ARBA" id="ARBA00004651"/>
    </source>
</evidence>
<dbReference type="SUPFAM" id="SSF103473">
    <property type="entry name" value="MFS general substrate transporter"/>
    <property type="match status" value="1"/>
</dbReference>
<dbReference type="CDD" id="cd17320">
    <property type="entry name" value="MFS_MdfA_MDR_like"/>
    <property type="match status" value="1"/>
</dbReference>
<keyword evidence="11" id="KW-1185">Reference proteome</keyword>
<feature type="domain" description="Major facilitator superfamily (MFS) profile" evidence="9">
    <location>
        <begin position="15"/>
        <end position="401"/>
    </location>
</feature>
<protein>
    <submittedName>
        <fullName evidence="10">Multidrug effflux MFS transporter</fullName>
    </submittedName>
</protein>
<evidence type="ECO:0000256" key="3">
    <source>
        <dbReference type="ARBA" id="ARBA00022448"/>
    </source>
</evidence>
<proteinExistence type="inferred from homology"/>
<dbReference type="InterPro" id="IPR011701">
    <property type="entry name" value="MFS"/>
</dbReference>
<accession>A0A5D0REP3</accession>
<keyword evidence="4" id="KW-1003">Cell membrane</keyword>
<name>A0A5D0REP3_9FLAO</name>
<organism evidence="10 11">
    <name type="scientific">Bizionia myxarmorum</name>
    <dbReference type="NCBI Taxonomy" id="291186"/>
    <lineage>
        <taxon>Bacteria</taxon>
        <taxon>Pseudomonadati</taxon>
        <taxon>Bacteroidota</taxon>
        <taxon>Flavobacteriia</taxon>
        <taxon>Flavobacteriales</taxon>
        <taxon>Flavobacteriaceae</taxon>
        <taxon>Bizionia</taxon>
    </lineage>
</organism>
<dbReference type="RefSeq" id="WP_148403531.1">
    <property type="nucleotide sequence ID" value="NZ_VSKK01000001.1"/>
</dbReference>
<dbReference type="Pfam" id="PF07690">
    <property type="entry name" value="MFS_1"/>
    <property type="match status" value="1"/>
</dbReference>